<keyword evidence="1" id="KW-0732">Signal</keyword>
<accession>A0ABT5HML3</accession>
<feature type="signal peptide" evidence="1">
    <location>
        <begin position="1"/>
        <end position="26"/>
    </location>
</feature>
<organism evidence="2 3">
    <name type="scientific">Asticcacaulis machinosus</name>
    <dbReference type="NCBI Taxonomy" id="2984211"/>
    <lineage>
        <taxon>Bacteria</taxon>
        <taxon>Pseudomonadati</taxon>
        <taxon>Pseudomonadota</taxon>
        <taxon>Alphaproteobacteria</taxon>
        <taxon>Caulobacterales</taxon>
        <taxon>Caulobacteraceae</taxon>
        <taxon>Asticcacaulis</taxon>
    </lineage>
</organism>
<proteinExistence type="predicted"/>
<dbReference type="SUPFAM" id="SSF75005">
    <property type="entry name" value="Arabinanase/levansucrase/invertase"/>
    <property type="match status" value="1"/>
</dbReference>
<dbReference type="PANTHER" id="PTHR43301:SF3">
    <property type="entry name" value="ARABINAN ENDO-1,5-ALPHA-L-ARABINOSIDASE A-RELATED"/>
    <property type="match status" value="1"/>
</dbReference>
<evidence type="ECO:0000256" key="1">
    <source>
        <dbReference type="SAM" id="SignalP"/>
    </source>
</evidence>
<evidence type="ECO:0000313" key="2">
    <source>
        <dbReference type="EMBL" id="MDC7677493.1"/>
    </source>
</evidence>
<name>A0ABT5HML3_9CAUL</name>
<gene>
    <name evidence="2" type="ORF">PQU98_15225</name>
</gene>
<dbReference type="Proteomes" id="UP001218579">
    <property type="component" value="Unassembled WGS sequence"/>
</dbReference>
<dbReference type="RefSeq" id="WP_272745810.1">
    <property type="nucleotide sequence ID" value="NZ_JAQQKV010000003.1"/>
</dbReference>
<dbReference type="GO" id="GO:0016787">
    <property type="term" value="F:hydrolase activity"/>
    <property type="evidence" value="ECO:0007669"/>
    <property type="project" value="UniProtKB-KW"/>
</dbReference>
<dbReference type="InterPro" id="IPR023296">
    <property type="entry name" value="Glyco_hydro_beta-prop_sf"/>
</dbReference>
<protein>
    <submittedName>
        <fullName evidence="2">Glycoside hydrolase family 43</fullName>
    </submittedName>
</protein>
<dbReference type="EMBL" id="JAQQKV010000003">
    <property type="protein sequence ID" value="MDC7677493.1"/>
    <property type="molecule type" value="Genomic_DNA"/>
</dbReference>
<evidence type="ECO:0000313" key="3">
    <source>
        <dbReference type="Proteomes" id="UP001218579"/>
    </source>
</evidence>
<dbReference type="Gene3D" id="2.115.10.20">
    <property type="entry name" value="Glycosyl hydrolase domain, family 43"/>
    <property type="match status" value="2"/>
</dbReference>
<feature type="chain" id="PRO_5047216345" evidence="1">
    <location>
        <begin position="27"/>
        <end position="345"/>
    </location>
</feature>
<dbReference type="InterPro" id="IPR050727">
    <property type="entry name" value="GH43_arabinanases"/>
</dbReference>
<reference evidence="2 3" key="1">
    <citation type="submission" date="2023-01" db="EMBL/GenBank/DDBJ databases">
        <title>Novel species of the genus Asticcacaulis isolated from rivers.</title>
        <authorList>
            <person name="Lu H."/>
        </authorList>
    </citation>
    <scope>NUCLEOTIDE SEQUENCE [LARGE SCALE GENOMIC DNA]</scope>
    <source>
        <strain evidence="2 3">LKC15W</strain>
    </source>
</reference>
<keyword evidence="3" id="KW-1185">Reference proteome</keyword>
<comment type="caution">
    <text evidence="2">The sequence shown here is derived from an EMBL/GenBank/DDBJ whole genome shotgun (WGS) entry which is preliminary data.</text>
</comment>
<dbReference type="PANTHER" id="PTHR43301">
    <property type="entry name" value="ARABINAN ENDO-1,5-ALPHA-L-ARABINOSIDASE"/>
    <property type="match status" value="1"/>
</dbReference>
<keyword evidence="2" id="KW-0378">Hydrolase</keyword>
<sequence>MTGKVILRLISAVLLTLIVAVTPVLAQTGPAAKPMYRDPVHDGAADPAIVFDEGAKLWRMFYTNRRADVKYPSIEDVSWVHGTHIGVATSKDGLHWSYDGIANIPEHCTGPTLWAPDIIFTRGEYHMYLTVVNGVFKAWGDPAAKPRIVHLTSRDLKSWACQGEPDLGSSTVIDVSTLEMSPGTYRMWYKDMKEGRIYSAKSDDLKSWVRDDKPAFAGRGEGPKVIRLDGIYWMLIDSWKGLSIQRSEDGVNWEWQPDRILEMPGIYPTDREKGQHADVVVSREADGTERALIYYFVHQGQEDAAKTDPYWQHRTVLQVAELRVVNEHMSVDRNAAVTQGLASGR</sequence>